<keyword evidence="2" id="KW-0689">Ribosomal protein</keyword>
<gene>
    <name evidence="2" type="primary">rpl15_2</name>
    <name evidence="2" type="ORF">Plec18167_003267</name>
</gene>
<feature type="compositionally biased region" description="Basic residues" evidence="1">
    <location>
        <begin position="7"/>
        <end position="22"/>
    </location>
</feature>
<evidence type="ECO:0000313" key="2">
    <source>
        <dbReference type="EMBL" id="KAL1881669.1"/>
    </source>
</evidence>
<keyword evidence="3" id="KW-1185">Reference proteome</keyword>
<keyword evidence="2" id="KW-0687">Ribonucleoprotein</keyword>
<proteinExistence type="predicted"/>
<dbReference type="EMBL" id="JAVDPF010000007">
    <property type="protein sequence ID" value="KAL1881669.1"/>
    <property type="molecule type" value="Genomic_DNA"/>
</dbReference>
<evidence type="ECO:0000313" key="3">
    <source>
        <dbReference type="Proteomes" id="UP001583193"/>
    </source>
</evidence>
<sequence>MAPSAQKRTKQTKTKTIQKKQKKEVQSRDDLSDSLSDADSWSLSSDPSDWATFGQPEEAREMIASLQNILESAESKDDFWGIFERNVKKEEKRLLGLIDEYKKQFEAEDEEFKSLFAELMAPALAPTGVETSMSTDILSGDPTSEHHPLYALSRSLVEQSKALVDEYDRVIQYANNLKLPEDPRPVIEKDYEEVRRIIAMGRRASEAQIEKSLASSEKGKKRRREKSSAFVEGGVGAKCTKFEDDAHLQAMLKMGREELEKADGEKKEVYGWGKAATRAQKAMKALVKVLPNEDV</sequence>
<feature type="region of interest" description="Disordered" evidence="1">
    <location>
        <begin position="208"/>
        <end position="229"/>
    </location>
</feature>
<comment type="caution">
    <text evidence="2">The sequence shown here is derived from an EMBL/GenBank/DDBJ whole genome shotgun (WGS) entry which is preliminary data.</text>
</comment>
<feature type="region of interest" description="Disordered" evidence="1">
    <location>
        <begin position="1"/>
        <end position="56"/>
    </location>
</feature>
<organism evidence="2 3">
    <name type="scientific">Paecilomyces lecythidis</name>
    <dbReference type="NCBI Taxonomy" id="3004212"/>
    <lineage>
        <taxon>Eukaryota</taxon>
        <taxon>Fungi</taxon>
        <taxon>Dikarya</taxon>
        <taxon>Ascomycota</taxon>
        <taxon>Pezizomycotina</taxon>
        <taxon>Eurotiomycetes</taxon>
        <taxon>Eurotiomycetidae</taxon>
        <taxon>Eurotiales</taxon>
        <taxon>Thermoascaceae</taxon>
        <taxon>Paecilomyces</taxon>
    </lineage>
</organism>
<protein>
    <submittedName>
        <fullName evidence="2">60S ribosomal protein L15</fullName>
    </submittedName>
</protein>
<reference evidence="2 3" key="1">
    <citation type="journal article" date="2024" name="IMA Fungus">
        <title>IMA Genome - F19 : A genome assembly and annotation guide to empower mycologists, including annotated draft genome sequences of Ceratocystis pirilliformis, Diaporthe australafricana, Fusarium ophioides, Paecilomyces lecythidis, and Sporothrix stenoceras.</title>
        <authorList>
            <person name="Aylward J."/>
            <person name="Wilson A.M."/>
            <person name="Visagie C.M."/>
            <person name="Spraker J."/>
            <person name="Barnes I."/>
            <person name="Buitendag C."/>
            <person name="Ceriani C."/>
            <person name="Del Mar Angel L."/>
            <person name="du Plessis D."/>
            <person name="Fuchs T."/>
            <person name="Gasser K."/>
            <person name="Kramer D."/>
            <person name="Li W."/>
            <person name="Munsamy K."/>
            <person name="Piso A."/>
            <person name="Price J.L."/>
            <person name="Sonnekus B."/>
            <person name="Thomas C."/>
            <person name="van der Nest A."/>
            <person name="van Dijk A."/>
            <person name="van Heerden A."/>
            <person name="van Vuuren N."/>
            <person name="Yilmaz N."/>
            <person name="Duong T.A."/>
            <person name="van der Merwe N.A."/>
            <person name="Wingfield M.J."/>
            <person name="Wingfield B.D."/>
        </authorList>
    </citation>
    <scope>NUCLEOTIDE SEQUENCE [LARGE SCALE GENOMIC DNA]</scope>
    <source>
        <strain evidence="2 3">CMW 18167</strain>
    </source>
</reference>
<dbReference type="GO" id="GO:0005840">
    <property type="term" value="C:ribosome"/>
    <property type="evidence" value="ECO:0007669"/>
    <property type="project" value="UniProtKB-KW"/>
</dbReference>
<accession>A0ABR3Y0Y3</accession>
<name>A0ABR3Y0Y3_9EURO</name>
<feature type="compositionally biased region" description="Low complexity" evidence="1">
    <location>
        <begin position="33"/>
        <end position="49"/>
    </location>
</feature>
<dbReference type="Proteomes" id="UP001583193">
    <property type="component" value="Unassembled WGS sequence"/>
</dbReference>
<evidence type="ECO:0000256" key="1">
    <source>
        <dbReference type="SAM" id="MobiDB-lite"/>
    </source>
</evidence>